<dbReference type="Proteomes" id="UP000617426">
    <property type="component" value="Unassembled WGS sequence"/>
</dbReference>
<dbReference type="RefSeq" id="WP_184453869.1">
    <property type="nucleotide sequence ID" value="NZ_JACHMK010000001.1"/>
</dbReference>
<feature type="transmembrane region" description="Helical" evidence="3">
    <location>
        <begin position="189"/>
        <end position="209"/>
    </location>
</feature>
<dbReference type="AlphaFoldDB" id="A0A923IXX4"/>
<keyword evidence="4" id="KW-0732">Signal</keyword>
<dbReference type="Gene3D" id="3.10.310.50">
    <property type="match status" value="1"/>
</dbReference>
<sequence length="687" mass="69251">MTLPSPAIRVLATGAVSAALLAMSAAAAVATSPVTVSDHLTDPGSYFNASQTEAITRSIDSAASAGLDVYVVAVPDLSGSAPVEWCQRTGANSGLSDQSIVYVLAYEERSHASCGNADEQVVSDSALTGAMADAKSVLGRADPLDPATAATAIGAFIDSATSAAGTGSGSGGASRTTSSSADSSATTSWVPAVAAVGGLAALGTGVFAMRNKRRLTRSTREAQERDAQSAEARVARANSLLLQADETVRSARDELEYARAQFGASRTDAYAAALDRAGAAVAQGFTLQEAMNSSTIPSERAGLADQIGGSLDAVMPDLLARQQEFAALRDQEAGVEAQIQDVRTRIEENASRMDTVDAELSALAALYPAQTIASLQDNPGQAHALLDSARDAVERAASLAPHDASSALVALDTARRAVAMAGHQIDGVLTAKDDLARVDALLVDAIASITADLADVTRLGADPTAFAPLVQDANRAVDAARSARSGKGDPLAALEDLRMAELALDASLESLRSAEAALEKKRGAAVKALADARAQVLRAESFVQSRRGMIGLDSRSLLSRAQSELAQADALTASDPDRALALAASARSAATTVLSAPASPSAEDGRLFGTGAPDRGSMTGSTLGDALLWSVLLGGGRSHERSDHRDAGFGGGFGGFGGASGGGFGGGGFGGGGFGGGGFGGGRGGSF</sequence>
<reference evidence="5" key="1">
    <citation type="submission" date="2020-08" db="EMBL/GenBank/DDBJ databases">
        <title>Sequencing the genomes of 1000 actinobacteria strains.</title>
        <authorList>
            <person name="Klenk H.-P."/>
        </authorList>
    </citation>
    <scope>NUCLEOTIDE SEQUENCE</scope>
    <source>
        <strain evidence="5">DSM 10695</strain>
    </source>
</reference>
<name>A0A923IXX4_9ACTO</name>
<feature type="compositionally biased region" description="Low complexity" evidence="2">
    <location>
        <begin position="173"/>
        <end position="184"/>
    </location>
</feature>
<accession>A0A923IXX4</accession>
<organism evidence="5 6">
    <name type="scientific">Schaalia hyovaginalis</name>
    <dbReference type="NCBI Taxonomy" id="29316"/>
    <lineage>
        <taxon>Bacteria</taxon>
        <taxon>Bacillati</taxon>
        <taxon>Actinomycetota</taxon>
        <taxon>Actinomycetes</taxon>
        <taxon>Actinomycetales</taxon>
        <taxon>Actinomycetaceae</taxon>
        <taxon>Schaalia</taxon>
    </lineage>
</organism>
<keyword evidence="1" id="KW-0175">Coiled coil</keyword>
<dbReference type="EMBL" id="JACHMK010000001">
    <property type="protein sequence ID" value="MBB6335482.1"/>
    <property type="molecule type" value="Genomic_DNA"/>
</dbReference>
<keyword evidence="3" id="KW-1133">Transmembrane helix</keyword>
<evidence type="ECO:0000256" key="2">
    <source>
        <dbReference type="SAM" id="MobiDB-lite"/>
    </source>
</evidence>
<protein>
    <recommendedName>
        <fullName evidence="7">TPM domain-containing protein</fullName>
    </recommendedName>
</protein>
<keyword evidence="6" id="KW-1185">Reference proteome</keyword>
<feature type="coiled-coil region" evidence="1">
    <location>
        <begin position="220"/>
        <end position="261"/>
    </location>
</feature>
<comment type="caution">
    <text evidence="5">The sequence shown here is derived from an EMBL/GenBank/DDBJ whole genome shotgun (WGS) entry which is preliminary data.</text>
</comment>
<evidence type="ECO:0000256" key="4">
    <source>
        <dbReference type="SAM" id="SignalP"/>
    </source>
</evidence>
<feature type="region of interest" description="Disordered" evidence="2">
    <location>
        <begin position="164"/>
        <end position="184"/>
    </location>
</feature>
<gene>
    <name evidence="5" type="ORF">HD592_002047</name>
</gene>
<evidence type="ECO:0000313" key="5">
    <source>
        <dbReference type="EMBL" id="MBB6335482.1"/>
    </source>
</evidence>
<proteinExistence type="predicted"/>
<evidence type="ECO:0000256" key="1">
    <source>
        <dbReference type="SAM" id="Coils"/>
    </source>
</evidence>
<evidence type="ECO:0000313" key="6">
    <source>
        <dbReference type="Proteomes" id="UP000617426"/>
    </source>
</evidence>
<feature type="chain" id="PRO_5038526275" description="TPM domain-containing protein" evidence="4">
    <location>
        <begin position="28"/>
        <end position="687"/>
    </location>
</feature>
<keyword evidence="3" id="KW-0812">Transmembrane</keyword>
<evidence type="ECO:0008006" key="7">
    <source>
        <dbReference type="Google" id="ProtNLM"/>
    </source>
</evidence>
<evidence type="ECO:0000256" key="3">
    <source>
        <dbReference type="SAM" id="Phobius"/>
    </source>
</evidence>
<keyword evidence="3" id="KW-0472">Membrane</keyword>
<feature type="signal peptide" evidence="4">
    <location>
        <begin position="1"/>
        <end position="27"/>
    </location>
</feature>